<sequence>MTGPSNQQSSKRWHRACENCRRKKTRCPGERPSCSTCTRLVQVCRYGDEAVLAVPSGKENGKNIEGRLAQLEEKMELMLERVNPVPSTQEQISRLSSHSQSPIHQVTHTVSHDQPPKSTGTEPLPPTDIIVEIIRLYFQYCHRQPLWLFEREDLSSPQTLPEEVIYSLLALAIRFSNREFFASGSEKLSQKYAEVARGHIMFRVAQGGVKLSTIQSLCLLAFSNFVAQDTHLSWLHINLANALSTGADMDIEKNSEVYSPNAEAKRRVFYSIHLLNQLYAPRLMMLNMLDDIDDPRYMEPKRDSLRESGRPPPLTPQDSATITRTERGAIWTYMVQQSSLWREVRGYVAQCADGNPKPPWSPESDYAIIGAHLMEVETRFPTYHRYDAVRFLDRSNEELQSNRDFWSPWLYLQFAYHAIHSMLNHPFLYSSRPHQSIQMSVPNTFWKTSSELAMLHSTWTARLIDMVWEKDYRVSDPFIGYCAAIAATIHIYYCRAADIRVRTSAQSKLAKCMRFVDELGTVWPVCQWMYDCLDTLVQSAFKSTHHTDELDTSRRTVSINTSLMWDILDYTCPKKSSHKPGRGLFDSSFINDPTDHGELKDNEDDEGNTVETQIFHRPNPAAEVDTSNGGQEFPPFSDAAVRGNTTRVAPGRTGYSAMAEERLALQQQHQTDLSVWSGAEMMENSAVMDISYDPFFQFQDQAGHHTGFWEVGNL</sequence>
<feature type="compositionally biased region" description="Basic and acidic residues" evidence="7">
    <location>
        <begin position="297"/>
        <end position="309"/>
    </location>
</feature>
<dbReference type="Pfam" id="PF00172">
    <property type="entry name" value="Zn_clus"/>
    <property type="match status" value="1"/>
</dbReference>
<keyword evidence="5" id="KW-0804">Transcription</keyword>
<keyword evidence="4" id="KW-0238">DNA-binding</keyword>
<evidence type="ECO:0000313" key="9">
    <source>
        <dbReference type="EMBL" id="KAH8689529.1"/>
    </source>
</evidence>
<dbReference type="Gene3D" id="4.10.240.10">
    <property type="entry name" value="Zn(2)-C6 fungal-type DNA-binding domain"/>
    <property type="match status" value="1"/>
</dbReference>
<dbReference type="CDD" id="cd12148">
    <property type="entry name" value="fungal_TF_MHR"/>
    <property type="match status" value="1"/>
</dbReference>
<protein>
    <recommendedName>
        <fullName evidence="8">Zn(2)-C6 fungal-type domain-containing protein</fullName>
    </recommendedName>
</protein>
<dbReference type="GO" id="GO:0000981">
    <property type="term" value="F:DNA-binding transcription factor activity, RNA polymerase II-specific"/>
    <property type="evidence" value="ECO:0007669"/>
    <property type="project" value="InterPro"/>
</dbReference>
<feature type="domain" description="Zn(2)-C6 fungal-type" evidence="8">
    <location>
        <begin position="16"/>
        <end position="46"/>
    </location>
</feature>
<dbReference type="CDD" id="cd00067">
    <property type="entry name" value="GAL4"/>
    <property type="match status" value="1"/>
</dbReference>
<dbReference type="GO" id="GO:0005634">
    <property type="term" value="C:nucleus"/>
    <property type="evidence" value="ECO:0007669"/>
    <property type="project" value="UniProtKB-SubCell"/>
</dbReference>
<evidence type="ECO:0000256" key="6">
    <source>
        <dbReference type="ARBA" id="ARBA00023242"/>
    </source>
</evidence>
<comment type="caution">
    <text evidence="9">The sequence shown here is derived from an EMBL/GenBank/DDBJ whole genome shotgun (WGS) entry which is preliminary data.</text>
</comment>
<evidence type="ECO:0000313" key="10">
    <source>
        <dbReference type="Proteomes" id="UP001201262"/>
    </source>
</evidence>
<feature type="region of interest" description="Disordered" evidence="7">
    <location>
        <begin position="297"/>
        <end position="321"/>
    </location>
</feature>
<keyword evidence="3" id="KW-0805">Transcription regulation</keyword>
<dbReference type="GeneID" id="70251569"/>
<dbReference type="InterPro" id="IPR036864">
    <property type="entry name" value="Zn2-C6_fun-type_DNA-bd_sf"/>
</dbReference>
<dbReference type="InterPro" id="IPR007219">
    <property type="entry name" value="XnlR_reg_dom"/>
</dbReference>
<name>A0AAD4KHH3_9EURO</name>
<dbReference type="InterPro" id="IPR050815">
    <property type="entry name" value="TF_fung"/>
</dbReference>
<dbReference type="SUPFAM" id="SSF57701">
    <property type="entry name" value="Zn2/Cys6 DNA-binding domain"/>
    <property type="match status" value="1"/>
</dbReference>
<feature type="compositionally biased region" description="Polar residues" evidence="7">
    <location>
        <begin position="96"/>
        <end position="109"/>
    </location>
</feature>
<evidence type="ECO:0000256" key="4">
    <source>
        <dbReference type="ARBA" id="ARBA00023125"/>
    </source>
</evidence>
<dbReference type="GO" id="GO:0008270">
    <property type="term" value="F:zinc ion binding"/>
    <property type="evidence" value="ECO:0007669"/>
    <property type="project" value="InterPro"/>
</dbReference>
<comment type="subcellular location">
    <subcellularLocation>
        <location evidence="1">Nucleus</location>
    </subcellularLocation>
</comment>
<dbReference type="EMBL" id="JAJTJA010000015">
    <property type="protein sequence ID" value="KAH8689529.1"/>
    <property type="molecule type" value="Genomic_DNA"/>
</dbReference>
<organism evidence="9 10">
    <name type="scientific">Talaromyces proteolyticus</name>
    <dbReference type="NCBI Taxonomy" id="1131652"/>
    <lineage>
        <taxon>Eukaryota</taxon>
        <taxon>Fungi</taxon>
        <taxon>Dikarya</taxon>
        <taxon>Ascomycota</taxon>
        <taxon>Pezizomycotina</taxon>
        <taxon>Eurotiomycetes</taxon>
        <taxon>Eurotiomycetidae</taxon>
        <taxon>Eurotiales</taxon>
        <taxon>Trichocomaceae</taxon>
        <taxon>Talaromyces</taxon>
        <taxon>Talaromyces sect. Bacilispori</taxon>
    </lineage>
</organism>
<evidence type="ECO:0000256" key="3">
    <source>
        <dbReference type="ARBA" id="ARBA00023015"/>
    </source>
</evidence>
<dbReference type="RefSeq" id="XP_046065883.1">
    <property type="nucleotide sequence ID" value="XM_046221282.1"/>
</dbReference>
<proteinExistence type="predicted"/>
<evidence type="ECO:0000259" key="8">
    <source>
        <dbReference type="PROSITE" id="PS50048"/>
    </source>
</evidence>
<dbReference type="PROSITE" id="PS00463">
    <property type="entry name" value="ZN2_CY6_FUNGAL_1"/>
    <property type="match status" value="1"/>
</dbReference>
<dbReference type="Pfam" id="PF04082">
    <property type="entry name" value="Fungal_trans"/>
    <property type="match status" value="1"/>
</dbReference>
<evidence type="ECO:0000256" key="7">
    <source>
        <dbReference type="SAM" id="MobiDB-lite"/>
    </source>
</evidence>
<dbReference type="AlphaFoldDB" id="A0AAD4KHH3"/>
<keyword evidence="6" id="KW-0539">Nucleus</keyword>
<accession>A0AAD4KHH3</accession>
<dbReference type="Proteomes" id="UP001201262">
    <property type="component" value="Unassembled WGS sequence"/>
</dbReference>
<keyword evidence="2" id="KW-0479">Metal-binding</keyword>
<evidence type="ECO:0000256" key="5">
    <source>
        <dbReference type="ARBA" id="ARBA00023163"/>
    </source>
</evidence>
<dbReference type="SMART" id="SM00066">
    <property type="entry name" value="GAL4"/>
    <property type="match status" value="1"/>
</dbReference>
<dbReference type="PANTHER" id="PTHR47338">
    <property type="entry name" value="ZN(II)2CYS6 TRANSCRIPTION FACTOR (EUROFUNG)-RELATED"/>
    <property type="match status" value="1"/>
</dbReference>
<dbReference type="PROSITE" id="PS50048">
    <property type="entry name" value="ZN2_CY6_FUNGAL_2"/>
    <property type="match status" value="1"/>
</dbReference>
<dbReference type="GO" id="GO:0003677">
    <property type="term" value="F:DNA binding"/>
    <property type="evidence" value="ECO:0007669"/>
    <property type="project" value="UniProtKB-KW"/>
</dbReference>
<dbReference type="PANTHER" id="PTHR47338:SF6">
    <property type="entry name" value="ZN(II)2CYS6 TRANSCRIPTION FACTOR (EUROFUNG)"/>
    <property type="match status" value="1"/>
</dbReference>
<keyword evidence="10" id="KW-1185">Reference proteome</keyword>
<dbReference type="GO" id="GO:0006351">
    <property type="term" value="P:DNA-templated transcription"/>
    <property type="evidence" value="ECO:0007669"/>
    <property type="project" value="InterPro"/>
</dbReference>
<gene>
    <name evidence="9" type="ORF">BGW36DRAFT_433529</name>
</gene>
<evidence type="ECO:0000256" key="1">
    <source>
        <dbReference type="ARBA" id="ARBA00004123"/>
    </source>
</evidence>
<evidence type="ECO:0000256" key="2">
    <source>
        <dbReference type="ARBA" id="ARBA00022723"/>
    </source>
</evidence>
<reference evidence="9" key="1">
    <citation type="submission" date="2021-12" db="EMBL/GenBank/DDBJ databases">
        <title>Convergent genome expansion in fungi linked to evolution of root-endophyte symbiosis.</title>
        <authorList>
            <consortium name="DOE Joint Genome Institute"/>
            <person name="Ke Y.-H."/>
            <person name="Bonito G."/>
            <person name="Liao H.-L."/>
            <person name="Looney B."/>
            <person name="Rojas-Flechas A."/>
            <person name="Nash J."/>
            <person name="Hameed K."/>
            <person name="Schadt C."/>
            <person name="Martin F."/>
            <person name="Crous P.W."/>
            <person name="Miettinen O."/>
            <person name="Magnuson J.K."/>
            <person name="Labbe J."/>
            <person name="Jacobson D."/>
            <person name="Doktycz M.J."/>
            <person name="Veneault-Fourrey C."/>
            <person name="Kuo A."/>
            <person name="Mondo S."/>
            <person name="Calhoun S."/>
            <person name="Riley R."/>
            <person name="Ohm R."/>
            <person name="LaButti K."/>
            <person name="Andreopoulos B."/>
            <person name="Pangilinan J."/>
            <person name="Nolan M."/>
            <person name="Tritt A."/>
            <person name="Clum A."/>
            <person name="Lipzen A."/>
            <person name="Daum C."/>
            <person name="Barry K."/>
            <person name="Grigoriev I.V."/>
            <person name="Vilgalys R."/>
        </authorList>
    </citation>
    <scope>NUCLEOTIDE SEQUENCE</scope>
    <source>
        <strain evidence="9">PMI_201</strain>
    </source>
</reference>
<dbReference type="InterPro" id="IPR001138">
    <property type="entry name" value="Zn2Cys6_DnaBD"/>
</dbReference>
<feature type="region of interest" description="Disordered" evidence="7">
    <location>
        <begin position="96"/>
        <end position="124"/>
    </location>
</feature>